<evidence type="ECO:0000313" key="4">
    <source>
        <dbReference type="EMBL" id="SCM79015.1"/>
    </source>
</evidence>
<evidence type="ECO:0000259" key="3">
    <source>
        <dbReference type="PROSITE" id="PS50111"/>
    </source>
</evidence>
<name>A0A212LNA5_9FIRM</name>
<dbReference type="GO" id="GO:0016020">
    <property type="term" value="C:membrane"/>
    <property type="evidence" value="ECO:0007669"/>
    <property type="project" value="InterPro"/>
</dbReference>
<dbReference type="AlphaFoldDB" id="A0A212LNA5"/>
<dbReference type="InterPro" id="IPR029151">
    <property type="entry name" value="Sensor-like_sf"/>
</dbReference>
<dbReference type="PROSITE" id="PS50111">
    <property type="entry name" value="CHEMOTAXIS_TRANSDUC_2"/>
    <property type="match status" value="1"/>
</dbReference>
<dbReference type="Gene3D" id="1.10.287.950">
    <property type="entry name" value="Methyl-accepting chemotaxis protein"/>
    <property type="match status" value="1"/>
</dbReference>
<keyword evidence="1 2" id="KW-0807">Transducer</keyword>
<evidence type="ECO:0000256" key="1">
    <source>
        <dbReference type="ARBA" id="ARBA00023224"/>
    </source>
</evidence>
<dbReference type="SMART" id="SM00283">
    <property type="entry name" value="MA"/>
    <property type="match status" value="1"/>
</dbReference>
<reference evidence="4" key="1">
    <citation type="submission" date="2016-08" db="EMBL/GenBank/DDBJ databases">
        <authorList>
            <person name="Seilhamer J.J."/>
        </authorList>
    </citation>
    <scope>NUCLEOTIDE SEQUENCE</scope>
    <source>
        <strain evidence="4">86</strain>
    </source>
</reference>
<dbReference type="GO" id="GO:0007165">
    <property type="term" value="P:signal transduction"/>
    <property type="evidence" value="ECO:0007669"/>
    <property type="project" value="UniProtKB-KW"/>
</dbReference>
<evidence type="ECO:0000256" key="2">
    <source>
        <dbReference type="PROSITE-ProRule" id="PRU00284"/>
    </source>
</evidence>
<feature type="domain" description="Methyl-accepting transducer" evidence="3">
    <location>
        <begin position="111"/>
        <end position="272"/>
    </location>
</feature>
<gene>
    <name evidence="4" type="ORF">KL86SPO_20355</name>
</gene>
<dbReference type="Pfam" id="PF00015">
    <property type="entry name" value="MCPsignal"/>
    <property type="match status" value="1"/>
</dbReference>
<dbReference type="SUPFAM" id="SSF103190">
    <property type="entry name" value="Sensory domain-like"/>
    <property type="match status" value="1"/>
</dbReference>
<dbReference type="PANTHER" id="PTHR32089:SF112">
    <property type="entry name" value="LYSOZYME-LIKE PROTEIN-RELATED"/>
    <property type="match status" value="1"/>
</dbReference>
<organism evidence="4">
    <name type="scientific">uncultured Sporomusa sp</name>
    <dbReference type="NCBI Taxonomy" id="307249"/>
    <lineage>
        <taxon>Bacteria</taxon>
        <taxon>Bacillati</taxon>
        <taxon>Bacillota</taxon>
        <taxon>Negativicutes</taxon>
        <taxon>Selenomonadales</taxon>
        <taxon>Sporomusaceae</taxon>
        <taxon>Sporomusa</taxon>
        <taxon>environmental samples</taxon>
    </lineage>
</organism>
<dbReference type="PANTHER" id="PTHR32089">
    <property type="entry name" value="METHYL-ACCEPTING CHEMOTAXIS PROTEIN MCPB"/>
    <property type="match status" value="1"/>
</dbReference>
<sequence length="272" mass="29463">MKNLEAVITAAKFYRDTSVLDCDIVVCDSEGRFLHHEHPITFSTANIKIGNIASGGPIKECISTKKVVKGMIPEHVYGIKLSSIIYPIFEDNGEFAGILGIATSYKTQAILQQATQSIATTSQEINMALAELSNSANQLSDCLLNVRQGGENVLSWVNKTNDILKFISEVADNSNLLGLNAAIEAARAGEQGRGFSVVAKEIRQMAVNSAQSVNEIKTILQNIHNEAKSVVDTMMNTAELGERQAASTEEIFASMQQLTASLNEIDQISKTL</sequence>
<protein>
    <submittedName>
        <fullName evidence="4">Chemotaxis sensory transducer</fullName>
    </submittedName>
</protein>
<dbReference type="RefSeq" id="WP_288183354.1">
    <property type="nucleotide sequence ID" value="NZ_LT608335.1"/>
</dbReference>
<dbReference type="SUPFAM" id="SSF58104">
    <property type="entry name" value="Methyl-accepting chemotaxis protein (MCP) signaling domain"/>
    <property type="match status" value="1"/>
</dbReference>
<accession>A0A212LNA5</accession>
<proteinExistence type="predicted"/>
<dbReference type="InterPro" id="IPR004089">
    <property type="entry name" value="MCPsignal_dom"/>
</dbReference>
<dbReference type="EMBL" id="FMJE01000002">
    <property type="protein sequence ID" value="SCM79015.1"/>
    <property type="molecule type" value="Genomic_DNA"/>
</dbReference>